<comment type="caution">
    <text evidence="1">The sequence shown here is derived from an EMBL/GenBank/DDBJ whole genome shotgun (WGS) entry which is preliminary data.</text>
</comment>
<dbReference type="AlphaFoldDB" id="A0A4U5NFM4"/>
<dbReference type="EMBL" id="AZBU02000004">
    <property type="protein sequence ID" value="TKR81837.1"/>
    <property type="molecule type" value="Genomic_DNA"/>
</dbReference>
<reference evidence="1 2" key="2">
    <citation type="journal article" date="2019" name="G3 (Bethesda)">
        <title>Hybrid Assembly of the Genome of the Entomopathogenic Nematode Steinernema carpocapsae Identifies the X-Chromosome.</title>
        <authorList>
            <person name="Serra L."/>
            <person name="Macchietto M."/>
            <person name="Macias-Munoz A."/>
            <person name="McGill C.J."/>
            <person name="Rodriguez I.M."/>
            <person name="Rodriguez B."/>
            <person name="Murad R."/>
            <person name="Mortazavi A."/>
        </authorList>
    </citation>
    <scope>NUCLEOTIDE SEQUENCE [LARGE SCALE GENOMIC DNA]</scope>
    <source>
        <strain evidence="1 2">ALL</strain>
    </source>
</reference>
<evidence type="ECO:0000313" key="2">
    <source>
        <dbReference type="Proteomes" id="UP000298663"/>
    </source>
</evidence>
<organism evidence="1 2">
    <name type="scientific">Steinernema carpocapsae</name>
    <name type="common">Entomopathogenic nematode</name>
    <dbReference type="NCBI Taxonomy" id="34508"/>
    <lineage>
        <taxon>Eukaryota</taxon>
        <taxon>Metazoa</taxon>
        <taxon>Ecdysozoa</taxon>
        <taxon>Nematoda</taxon>
        <taxon>Chromadorea</taxon>
        <taxon>Rhabditida</taxon>
        <taxon>Tylenchina</taxon>
        <taxon>Panagrolaimomorpha</taxon>
        <taxon>Strongyloidoidea</taxon>
        <taxon>Steinernematidae</taxon>
        <taxon>Steinernema</taxon>
    </lineage>
</organism>
<accession>A0A4U5NFM4</accession>
<sequence>MISNATAIMIDQSSLKQLQGYVTFDRIQNIVENLKYYFKLTITVPSRNPINAIDVRRIIFSSISAFQNALNGVVVDPISIQVYLL</sequence>
<evidence type="ECO:0000313" key="1">
    <source>
        <dbReference type="EMBL" id="TKR81837.1"/>
    </source>
</evidence>
<gene>
    <name evidence="1" type="ORF">L596_015648</name>
</gene>
<proteinExistence type="predicted"/>
<reference evidence="1 2" key="1">
    <citation type="journal article" date="2015" name="Genome Biol.">
        <title>Comparative genomics of Steinernema reveals deeply conserved gene regulatory networks.</title>
        <authorList>
            <person name="Dillman A.R."/>
            <person name="Macchietto M."/>
            <person name="Porter C.F."/>
            <person name="Rogers A."/>
            <person name="Williams B."/>
            <person name="Antoshechkin I."/>
            <person name="Lee M.M."/>
            <person name="Goodwin Z."/>
            <person name="Lu X."/>
            <person name="Lewis E.E."/>
            <person name="Goodrich-Blair H."/>
            <person name="Stock S.P."/>
            <person name="Adams B.J."/>
            <person name="Sternberg P.W."/>
            <person name="Mortazavi A."/>
        </authorList>
    </citation>
    <scope>NUCLEOTIDE SEQUENCE [LARGE SCALE GENOMIC DNA]</scope>
    <source>
        <strain evidence="1 2">ALL</strain>
    </source>
</reference>
<keyword evidence="2" id="KW-1185">Reference proteome</keyword>
<dbReference type="Proteomes" id="UP000298663">
    <property type="component" value="Unassembled WGS sequence"/>
</dbReference>
<name>A0A4U5NFM4_STECR</name>
<protein>
    <submittedName>
        <fullName evidence="1">Uncharacterized protein</fullName>
    </submittedName>
</protein>